<organism evidence="1 2">
    <name type="scientific">Trichinella pseudospiralis</name>
    <name type="common">Parasitic roundworm</name>
    <dbReference type="NCBI Taxonomy" id="6337"/>
    <lineage>
        <taxon>Eukaryota</taxon>
        <taxon>Metazoa</taxon>
        <taxon>Ecdysozoa</taxon>
        <taxon>Nematoda</taxon>
        <taxon>Enoplea</taxon>
        <taxon>Dorylaimia</taxon>
        <taxon>Trichinellida</taxon>
        <taxon>Trichinellidae</taxon>
        <taxon>Trichinella</taxon>
    </lineage>
</organism>
<name>A0A0V1GQV3_TRIPS</name>
<protein>
    <submittedName>
        <fullName evidence="1">Uncharacterized protein</fullName>
    </submittedName>
</protein>
<dbReference type="Proteomes" id="UP000054805">
    <property type="component" value="Unassembled WGS sequence"/>
</dbReference>
<dbReference type="AlphaFoldDB" id="A0A0V1GQV3"/>
<comment type="caution">
    <text evidence="1">The sequence shown here is derived from an EMBL/GenBank/DDBJ whole genome shotgun (WGS) entry which is preliminary data.</text>
</comment>
<feature type="non-terminal residue" evidence="1">
    <location>
        <position position="1"/>
    </location>
</feature>
<sequence>LRGVLTKFIFCYGVFCPINLSSASKRSNPLKTGVRNEEYKKQHEANHGRYLEEQEMKRGKCDLPCVLIL</sequence>
<proteinExistence type="predicted"/>
<gene>
    <name evidence="1" type="ORF">T4B_11990</name>
</gene>
<dbReference type="EMBL" id="JYDS01000797">
    <property type="protein sequence ID" value="KRZ00577.1"/>
    <property type="molecule type" value="Genomic_DNA"/>
</dbReference>
<evidence type="ECO:0000313" key="2">
    <source>
        <dbReference type="Proteomes" id="UP000054805"/>
    </source>
</evidence>
<keyword evidence="2" id="KW-1185">Reference proteome</keyword>
<reference evidence="1 2" key="1">
    <citation type="submission" date="2015-01" db="EMBL/GenBank/DDBJ databases">
        <title>Evolution of Trichinella species and genotypes.</title>
        <authorList>
            <person name="Korhonen P.K."/>
            <person name="Edoardo P."/>
            <person name="Giuseppe L.R."/>
            <person name="Gasser R.B."/>
        </authorList>
    </citation>
    <scope>NUCLEOTIDE SEQUENCE [LARGE SCALE GENOMIC DNA]</scope>
    <source>
        <strain evidence="1">ISS588</strain>
    </source>
</reference>
<evidence type="ECO:0000313" key="1">
    <source>
        <dbReference type="EMBL" id="KRZ00577.1"/>
    </source>
</evidence>
<feature type="non-terminal residue" evidence="1">
    <location>
        <position position="69"/>
    </location>
</feature>
<accession>A0A0V1GQV3</accession>